<dbReference type="PRINTS" id="PR00081">
    <property type="entry name" value="GDHRDH"/>
</dbReference>
<dbReference type="InterPro" id="IPR036291">
    <property type="entry name" value="NAD(P)-bd_dom_sf"/>
</dbReference>
<keyword evidence="3" id="KW-1185">Reference proteome</keyword>
<dbReference type="Proteomes" id="UP000198802">
    <property type="component" value="Unassembled WGS sequence"/>
</dbReference>
<dbReference type="InterPro" id="IPR002347">
    <property type="entry name" value="SDR_fam"/>
</dbReference>
<proteinExistence type="predicted"/>
<dbReference type="PANTHER" id="PTHR43157">
    <property type="entry name" value="PHOSPHATIDYLINOSITOL-GLYCAN BIOSYNTHESIS CLASS F PROTEIN-RELATED"/>
    <property type="match status" value="1"/>
</dbReference>
<dbReference type="GO" id="GO:0016491">
    <property type="term" value="F:oxidoreductase activity"/>
    <property type="evidence" value="ECO:0007669"/>
    <property type="project" value="UniProtKB-KW"/>
</dbReference>
<dbReference type="Gene3D" id="3.40.50.720">
    <property type="entry name" value="NAD(P)-binding Rossmann-like Domain"/>
    <property type="match status" value="1"/>
</dbReference>
<dbReference type="EMBL" id="FAOZ01000004">
    <property type="protein sequence ID" value="CUU55332.1"/>
    <property type="molecule type" value="Genomic_DNA"/>
</dbReference>
<dbReference type="NCBIfam" id="NF004846">
    <property type="entry name" value="PRK06197.1"/>
    <property type="match status" value="1"/>
</dbReference>
<dbReference type="AlphaFoldDB" id="A0A0S4QJ46"/>
<protein>
    <submittedName>
        <fullName evidence="2">NAD(P)-dependent dehydrogenase, short-chain alcohol dehydrogenase family</fullName>
    </submittedName>
</protein>
<dbReference type="PANTHER" id="PTHR43157:SF31">
    <property type="entry name" value="PHOSPHATIDYLINOSITOL-GLYCAN BIOSYNTHESIS CLASS F PROTEIN"/>
    <property type="match status" value="1"/>
</dbReference>
<dbReference type="SUPFAM" id="SSF51735">
    <property type="entry name" value="NAD(P)-binding Rossmann-fold domains"/>
    <property type="match status" value="1"/>
</dbReference>
<keyword evidence="1" id="KW-0560">Oxidoreductase</keyword>
<gene>
    <name evidence="2" type="ORF">Ga0074812_104413</name>
</gene>
<dbReference type="Pfam" id="PF00106">
    <property type="entry name" value="adh_short"/>
    <property type="match status" value="1"/>
</dbReference>
<organism evidence="2 3">
    <name type="scientific">Parafrankia irregularis</name>
    <dbReference type="NCBI Taxonomy" id="795642"/>
    <lineage>
        <taxon>Bacteria</taxon>
        <taxon>Bacillati</taxon>
        <taxon>Actinomycetota</taxon>
        <taxon>Actinomycetes</taxon>
        <taxon>Frankiales</taxon>
        <taxon>Frankiaceae</taxon>
        <taxon>Parafrankia</taxon>
    </lineage>
</organism>
<sequence length="314" mass="33375">MAGGLKRRRWGVADVPDLTGKTAVVTGSNTGIGFEAARLLAVNGATVVMACRNEAKALGAKEKIVAAAPEAEVSVLQMDLNSLTSVRKAAEALVSEHPVIDLLINNAGVILLPHGQTEDGFEQHFGINHLGHFAFTGLLLDAVLAADSGRIVTVGSNGHRMGKIDFEDLAYKRNYKPLRAYGRSKLANLMFSYELQRRLDAAGKTSTISLAAHPGGANTDVGGRGDTPIKRRIKRFIDSIPNPIVHSAVKGSLPILRAASDPEAKGGEYYGPSGLLKMTGHPVVVKSNAASHDEEAAKRLWEASERMTEVAISL</sequence>
<evidence type="ECO:0000313" key="2">
    <source>
        <dbReference type="EMBL" id="CUU55332.1"/>
    </source>
</evidence>
<name>A0A0S4QJ46_9ACTN</name>
<accession>A0A0S4QJ46</accession>
<evidence type="ECO:0000313" key="3">
    <source>
        <dbReference type="Proteomes" id="UP000198802"/>
    </source>
</evidence>
<reference evidence="3" key="1">
    <citation type="submission" date="2015-11" db="EMBL/GenBank/DDBJ databases">
        <authorList>
            <person name="Varghese N."/>
        </authorList>
    </citation>
    <scope>NUCLEOTIDE SEQUENCE [LARGE SCALE GENOMIC DNA]</scope>
    <source>
        <strain evidence="3">DSM 45899</strain>
    </source>
</reference>
<evidence type="ECO:0000256" key="1">
    <source>
        <dbReference type="ARBA" id="ARBA00023002"/>
    </source>
</evidence>
<dbReference type="CDD" id="cd05327">
    <property type="entry name" value="retinol-DH_like_SDR_c_like"/>
    <property type="match status" value="1"/>
</dbReference>
<dbReference type="RefSeq" id="WP_091273642.1">
    <property type="nucleotide sequence ID" value="NZ_FAOZ01000004.1"/>
</dbReference>